<proteinExistence type="predicted"/>
<sequence>MIIVKDLTKYILPQGIFTSVCLFISTILAFILVHQNNHSVAFIICFVGSALAIFPTTIIVGQAVIKDGYINFRDKFAFSAFMFI</sequence>
<feature type="transmembrane region" description="Helical" evidence="1">
    <location>
        <begin position="39"/>
        <end position="65"/>
    </location>
</feature>
<evidence type="ECO:0000313" key="3">
    <source>
        <dbReference type="Proteomes" id="UP001292079"/>
    </source>
</evidence>
<dbReference type="EMBL" id="JALJAT010000702">
    <property type="protein sequence ID" value="KAK4467247.1"/>
    <property type="molecule type" value="Genomic_DNA"/>
</dbReference>
<feature type="transmembrane region" description="Helical" evidence="1">
    <location>
        <begin position="12"/>
        <end position="33"/>
    </location>
</feature>
<organism evidence="2 3">
    <name type="scientific">Schistosoma mekongi</name>
    <name type="common">Parasitic worm</name>
    <dbReference type="NCBI Taxonomy" id="38744"/>
    <lineage>
        <taxon>Eukaryota</taxon>
        <taxon>Metazoa</taxon>
        <taxon>Spiralia</taxon>
        <taxon>Lophotrochozoa</taxon>
        <taxon>Platyhelminthes</taxon>
        <taxon>Trematoda</taxon>
        <taxon>Digenea</taxon>
        <taxon>Strigeidida</taxon>
        <taxon>Schistosomatoidea</taxon>
        <taxon>Schistosomatidae</taxon>
        <taxon>Schistosoma</taxon>
    </lineage>
</organism>
<dbReference type="AlphaFoldDB" id="A0AAE2D111"/>
<keyword evidence="1" id="KW-1133">Transmembrane helix</keyword>
<accession>A0AAE2D111</accession>
<dbReference type="Proteomes" id="UP001292079">
    <property type="component" value="Unassembled WGS sequence"/>
</dbReference>
<keyword evidence="3" id="KW-1185">Reference proteome</keyword>
<reference evidence="2" key="2">
    <citation type="journal article" date="2023" name="Infect Dis Poverty">
        <title>Chromosome-scale genome of the human blood fluke Schistosoma mekongi and its implications for public health.</title>
        <authorList>
            <person name="Zhou M."/>
            <person name="Xu L."/>
            <person name="Xu D."/>
            <person name="Chen W."/>
            <person name="Khan J."/>
            <person name="Hu Y."/>
            <person name="Huang H."/>
            <person name="Wei H."/>
            <person name="Zhang Y."/>
            <person name="Chusongsang P."/>
            <person name="Tanasarnprasert K."/>
            <person name="Hu X."/>
            <person name="Limpanont Y."/>
            <person name="Lv Z."/>
        </authorList>
    </citation>
    <scope>NUCLEOTIDE SEQUENCE</scope>
    <source>
        <strain evidence="2">LV_2022a</strain>
    </source>
</reference>
<reference evidence="2" key="1">
    <citation type="submission" date="2022-04" db="EMBL/GenBank/DDBJ databases">
        <authorList>
            <person name="Xu L."/>
            <person name="Lv Z."/>
        </authorList>
    </citation>
    <scope>NUCLEOTIDE SEQUENCE</scope>
    <source>
        <strain evidence="2">LV_2022a</strain>
    </source>
</reference>
<protein>
    <submittedName>
        <fullName evidence="2">Uncharacterized protein</fullName>
    </submittedName>
</protein>
<keyword evidence="1" id="KW-0472">Membrane</keyword>
<name>A0AAE2D111_SCHME</name>
<evidence type="ECO:0000256" key="1">
    <source>
        <dbReference type="SAM" id="Phobius"/>
    </source>
</evidence>
<keyword evidence="1" id="KW-0812">Transmembrane</keyword>
<comment type="caution">
    <text evidence="2">The sequence shown here is derived from an EMBL/GenBank/DDBJ whole genome shotgun (WGS) entry which is preliminary data.</text>
</comment>
<evidence type="ECO:0000313" key="2">
    <source>
        <dbReference type="EMBL" id="KAK4467247.1"/>
    </source>
</evidence>
<gene>
    <name evidence="2" type="ORF">MN116_009050</name>
</gene>